<dbReference type="Proteomes" id="UP000035579">
    <property type="component" value="Chromosome"/>
</dbReference>
<accession>A0AAC8QCT3</accession>
<evidence type="ECO:0000313" key="2">
    <source>
        <dbReference type="EMBL" id="AKJ04955.1"/>
    </source>
</evidence>
<gene>
    <name evidence="2" type="ORF">AA314_06581</name>
</gene>
<proteinExistence type="predicted"/>
<sequence length="51" mass="5098">MHTLQQLRAGSTLLGDSDEEVSSESSQPALGDVSGCVEAGATLCSDGDCIG</sequence>
<name>A0AAC8QCT3_9BACT</name>
<organism evidence="2 3">
    <name type="scientific">Archangium gephyra</name>
    <dbReference type="NCBI Taxonomy" id="48"/>
    <lineage>
        <taxon>Bacteria</taxon>
        <taxon>Pseudomonadati</taxon>
        <taxon>Myxococcota</taxon>
        <taxon>Myxococcia</taxon>
        <taxon>Myxococcales</taxon>
        <taxon>Cystobacterineae</taxon>
        <taxon>Archangiaceae</taxon>
        <taxon>Archangium</taxon>
    </lineage>
</organism>
<protein>
    <submittedName>
        <fullName evidence="2">Uncharacterized protein</fullName>
    </submittedName>
</protein>
<dbReference type="KEGG" id="age:AA314_06581"/>
<feature type="region of interest" description="Disordered" evidence="1">
    <location>
        <begin position="1"/>
        <end position="32"/>
    </location>
</feature>
<evidence type="ECO:0000256" key="1">
    <source>
        <dbReference type="SAM" id="MobiDB-lite"/>
    </source>
</evidence>
<reference evidence="2 3" key="1">
    <citation type="submission" date="2015-05" db="EMBL/GenBank/DDBJ databases">
        <title>Genome assembly of Archangium gephyra DSM 2261.</title>
        <authorList>
            <person name="Sharma G."/>
            <person name="Subramanian S."/>
        </authorList>
    </citation>
    <scope>NUCLEOTIDE SEQUENCE [LARGE SCALE GENOMIC DNA]</scope>
    <source>
        <strain evidence="2 3">DSM 2261</strain>
    </source>
</reference>
<dbReference type="AlphaFoldDB" id="A0AAC8QCT3"/>
<dbReference type="EMBL" id="CP011509">
    <property type="protein sequence ID" value="AKJ04955.1"/>
    <property type="molecule type" value="Genomic_DNA"/>
</dbReference>
<evidence type="ECO:0000313" key="3">
    <source>
        <dbReference type="Proteomes" id="UP000035579"/>
    </source>
</evidence>